<evidence type="ECO:0000313" key="3">
    <source>
        <dbReference type="Proteomes" id="UP000636888"/>
    </source>
</evidence>
<protein>
    <submittedName>
        <fullName evidence="2">Uncharacterized protein</fullName>
    </submittedName>
</protein>
<feature type="transmembrane region" description="Helical" evidence="1">
    <location>
        <begin position="43"/>
        <end position="62"/>
    </location>
</feature>
<dbReference type="AlphaFoldDB" id="A0A8J7SD15"/>
<name>A0A8J7SD15_9BACT</name>
<accession>A0A8J7SD15</accession>
<organism evidence="2 3">
    <name type="scientific">Geomesophilobacter sediminis</name>
    <dbReference type="NCBI Taxonomy" id="2798584"/>
    <lineage>
        <taxon>Bacteria</taxon>
        <taxon>Pseudomonadati</taxon>
        <taxon>Thermodesulfobacteriota</taxon>
        <taxon>Desulfuromonadia</taxon>
        <taxon>Geobacterales</taxon>
        <taxon>Geobacteraceae</taxon>
        <taxon>Geomesophilobacter</taxon>
    </lineage>
</organism>
<gene>
    <name evidence="2" type="ORF">JFN93_22750</name>
</gene>
<keyword evidence="1" id="KW-0472">Membrane</keyword>
<keyword evidence="1" id="KW-0812">Transmembrane</keyword>
<keyword evidence="1" id="KW-1133">Transmembrane helix</keyword>
<evidence type="ECO:0000256" key="1">
    <source>
        <dbReference type="SAM" id="Phobius"/>
    </source>
</evidence>
<dbReference type="Proteomes" id="UP000636888">
    <property type="component" value="Unassembled WGS sequence"/>
</dbReference>
<sequence length="68" mass="7329">MAGAALSVFVAGGLATFSGLGCFFFMRNRPFLSFGDGRSFGMLLVFGGLGLSIFGVLMMRIARNRWLN</sequence>
<reference evidence="2" key="1">
    <citation type="submission" date="2020-12" db="EMBL/GenBank/DDBJ databases">
        <title>Geomonas sp. Red875, isolated from river sediment.</title>
        <authorList>
            <person name="Xu Z."/>
            <person name="Zhang Z."/>
            <person name="Masuda Y."/>
            <person name="Itoh H."/>
            <person name="Senoo K."/>
        </authorList>
    </citation>
    <scope>NUCLEOTIDE SEQUENCE</scope>
    <source>
        <strain evidence="2">Red875</strain>
    </source>
</reference>
<evidence type="ECO:0000313" key="2">
    <source>
        <dbReference type="EMBL" id="MBJ6727544.1"/>
    </source>
</evidence>
<comment type="caution">
    <text evidence="2">The sequence shown here is derived from an EMBL/GenBank/DDBJ whole genome shotgun (WGS) entry which is preliminary data.</text>
</comment>
<proteinExistence type="predicted"/>
<dbReference type="EMBL" id="JAEMHM010000025">
    <property type="protein sequence ID" value="MBJ6727544.1"/>
    <property type="molecule type" value="Genomic_DNA"/>
</dbReference>
<keyword evidence="3" id="KW-1185">Reference proteome</keyword>